<accession>A0A8S5RTU4</accession>
<dbReference type="PROSITE" id="PS50943">
    <property type="entry name" value="HTH_CROC1"/>
    <property type="match status" value="1"/>
</dbReference>
<evidence type="ECO:0000259" key="2">
    <source>
        <dbReference type="PROSITE" id="PS50943"/>
    </source>
</evidence>
<dbReference type="SMART" id="SM00530">
    <property type="entry name" value="HTH_XRE"/>
    <property type="match status" value="1"/>
</dbReference>
<name>A0A8S5RTU4_9CAUD</name>
<dbReference type="Pfam" id="PF01381">
    <property type="entry name" value="HTH_3"/>
    <property type="match status" value="1"/>
</dbReference>
<evidence type="ECO:0000313" key="3">
    <source>
        <dbReference type="EMBL" id="DAE92796.1"/>
    </source>
</evidence>
<evidence type="ECO:0000256" key="1">
    <source>
        <dbReference type="SAM" id="MobiDB-lite"/>
    </source>
</evidence>
<feature type="domain" description="HTH cro/C1-type" evidence="2">
    <location>
        <begin position="241"/>
        <end position="299"/>
    </location>
</feature>
<organism evidence="3">
    <name type="scientific">Ackermannviridae sp</name>
    <dbReference type="NCBI Taxonomy" id="2831612"/>
    <lineage>
        <taxon>Viruses</taxon>
        <taxon>Duplodnaviria</taxon>
        <taxon>Heunggongvirae</taxon>
        <taxon>Uroviricota</taxon>
        <taxon>Caudoviricetes</taxon>
        <taxon>Pantevenvirales</taxon>
        <taxon>Ackermannviridae</taxon>
    </lineage>
</organism>
<proteinExistence type="predicted"/>
<dbReference type="CDD" id="cd00093">
    <property type="entry name" value="HTH_XRE"/>
    <property type="match status" value="1"/>
</dbReference>
<sequence length="316" mass="35117">MKTYYVHYHDNGAPRPIEGETIIEAVENNFRAIAEHAEIGNGAGYQLDKVVLEYQPEALGGKGGAALVITAHGSDVLLHYDPRTDEPKTTTLWIDGVTPEELPEPDVTTFDGTQKQQQRTPYEDPDSLAEAWGNVTALLDQIGLHHCRTENVWPSVQTESAYHNLSRNNPFRYLEIMRQTVNRAHPNADAQTKKMLAQVDNLALYITDHTKEENAEAVQNVFLYQAIANNYLVTENKITALAYYRNKAGLSGRELAEKVGISDRQIRNYERVPLSSLGDASEDVIREIANVLGVPTTKLVQSGLTVYVDPKTGAES</sequence>
<feature type="region of interest" description="Disordered" evidence="1">
    <location>
        <begin position="98"/>
        <end position="125"/>
    </location>
</feature>
<dbReference type="Gene3D" id="1.10.260.40">
    <property type="entry name" value="lambda repressor-like DNA-binding domains"/>
    <property type="match status" value="1"/>
</dbReference>
<dbReference type="GO" id="GO:0003677">
    <property type="term" value="F:DNA binding"/>
    <property type="evidence" value="ECO:0007669"/>
    <property type="project" value="InterPro"/>
</dbReference>
<feature type="compositionally biased region" description="Polar residues" evidence="1">
    <location>
        <begin position="110"/>
        <end position="120"/>
    </location>
</feature>
<dbReference type="InterPro" id="IPR010982">
    <property type="entry name" value="Lambda_DNA-bd_dom_sf"/>
</dbReference>
<dbReference type="SUPFAM" id="SSF47413">
    <property type="entry name" value="lambda repressor-like DNA-binding domains"/>
    <property type="match status" value="1"/>
</dbReference>
<dbReference type="EMBL" id="BK055796">
    <property type="protein sequence ID" value="DAE92796.1"/>
    <property type="molecule type" value="Genomic_DNA"/>
</dbReference>
<reference evidence="3" key="1">
    <citation type="journal article" date="2021" name="Proc. Natl. Acad. Sci. U.S.A.">
        <title>A Catalog of Tens of Thousands of Viruses from Human Metagenomes Reveals Hidden Associations with Chronic Diseases.</title>
        <authorList>
            <person name="Tisza M.J."/>
            <person name="Buck C.B."/>
        </authorList>
    </citation>
    <scope>NUCLEOTIDE SEQUENCE</scope>
    <source>
        <strain evidence="3">Cttzo28</strain>
    </source>
</reference>
<dbReference type="InterPro" id="IPR001387">
    <property type="entry name" value="Cro/C1-type_HTH"/>
</dbReference>
<protein>
    <submittedName>
        <fullName evidence="3">Helix-turn-helix domain protein</fullName>
    </submittedName>
</protein>